<dbReference type="STRING" id="246404.A0A507FB90"/>
<keyword evidence="4" id="KW-1185">Reference proteome</keyword>
<dbReference type="OrthoDB" id="10260741at2759"/>
<feature type="compositionally biased region" description="Low complexity" evidence="2">
    <location>
        <begin position="42"/>
        <end position="54"/>
    </location>
</feature>
<dbReference type="PANTHER" id="PTHR21255:SF7">
    <property type="entry name" value="DYNEIN LIGHT CHAIN TCTEX-TYPE PROTEIN 2B"/>
    <property type="match status" value="1"/>
</dbReference>
<evidence type="ECO:0000313" key="4">
    <source>
        <dbReference type="Proteomes" id="UP000320333"/>
    </source>
</evidence>
<comment type="similarity">
    <text evidence="1">Belongs to the dynein light chain Tctex-type family.</text>
</comment>
<evidence type="ECO:0000256" key="1">
    <source>
        <dbReference type="ARBA" id="ARBA00005361"/>
    </source>
</evidence>
<dbReference type="Gene3D" id="3.30.1140.40">
    <property type="entry name" value="Tctex-1"/>
    <property type="match status" value="1"/>
</dbReference>
<dbReference type="Proteomes" id="UP000320333">
    <property type="component" value="Unassembled WGS sequence"/>
</dbReference>
<sequence length="181" mass="19420">MSDRGDSAGADGPGSAGTAKGSRGNLTKSADSSATHPHDSKPTTAPAQTAPTPTNDSAPPTNALVYENTYKLKPDKKFQSEPVRRIAEEILQNALKKAKYDPNKVVDLSAKIGNEILAAVKKLEYDRYKIVVDVSIGEFKGQGIRVASRCLWDTTTDTYTSASFKNASLFAVAIIFGCFFE</sequence>
<protein>
    <recommendedName>
        <fullName evidence="5">Tctex1 domain-containing protein 2</fullName>
    </recommendedName>
</protein>
<dbReference type="CDD" id="cd21459">
    <property type="entry name" value="DLC-like_TCTEX1D2"/>
    <property type="match status" value="1"/>
</dbReference>
<dbReference type="GO" id="GO:0007018">
    <property type="term" value="P:microtubule-based movement"/>
    <property type="evidence" value="ECO:0007669"/>
    <property type="project" value="TreeGrafter"/>
</dbReference>
<organism evidence="3 4">
    <name type="scientific">Chytriomyces confervae</name>
    <dbReference type="NCBI Taxonomy" id="246404"/>
    <lineage>
        <taxon>Eukaryota</taxon>
        <taxon>Fungi</taxon>
        <taxon>Fungi incertae sedis</taxon>
        <taxon>Chytridiomycota</taxon>
        <taxon>Chytridiomycota incertae sedis</taxon>
        <taxon>Chytridiomycetes</taxon>
        <taxon>Chytridiales</taxon>
        <taxon>Chytriomycetaceae</taxon>
        <taxon>Chytriomyces</taxon>
    </lineage>
</organism>
<dbReference type="EMBL" id="QEAP01000216">
    <property type="protein sequence ID" value="TPX72596.1"/>
    <property type="molecule type" value="Genomic_DNA"/>
</dbReference>
<feature type="region of interest" description="Disordered" evidence="2">
    <location>
        <begin position="1"/>
        <end position="62"/>
    </location>
</feature>
<dbReference type="PANTHER" id="PTHR21255">
    <property type="entry name" value="T-COMPLEX-ASSOCIATED-TESTIS-EXPRESSED 1/ DYNEIN LIGHT CHAIN"/>
    <property type="match status" value="1"/>
</dbReference>
<dbReference type="Pfam" id="PF03645">
    <property type="entry name" value="Tctex-1"/>
    <property type="match status" value="1"/>
</dbReference>
<dbReference type="GO" id="GO:0005868">
    <property type="term" value="C:cytoplasmic dynein complex"/>
    <property type="evidence" value="ECO:0007669"/>
    <property type="project" value="TreeGrafter"/>
</dbReference>
<dbReference type="GO" id="GO:0045505">
    <property type="term" value="F:dynein intermediate chain binding"/>
    <property type="evidence" value="ECO:0007669"/>
    <property type="project" value="TreeGrafter"/>
</dbReference>
<evidence type="ECO:0008006" key="5">
    <source>
        <dbReference type="Google" id="ProtNLM"/>
    </source>
</evidence>
<comment type="caution">
    <text evidence="3">The sequence shown here is derived from an EMBL/GenBank/DDBJ whole genome shotgun (WGS) entry which is preliminary data.</text>
</comment>
<reference evidence="3 4" key="1">
    <citation type="journal article" date="2019" name="Sci. Rep.">
        <title>Comparative genomics of chytrid fungi reveal insights into the obligate biotrophic and pathogenic lifestyle of Synchytrium endobioticum.</title>
        <authorList>
            <person name="van de Vossenberg B.T.L.H."/>
            <person name="Warris S."/>
            <person name="Nguyen H.D.T."/>
            <person name="van Gent-Pelzer M.P.E."/>
            <person name="Joly D.L."/>
            <person name="van de Geest H.C."/>
            <person name="Bonants P.J.M."/>
            <person name="Smith D.S."/>
            <person name="Levesque C.A."/>
            <person name="van der Lee T.A.J."/>
        </authorList>
    </citation>
    <scope>NUCLEOTIDE SEQUENCE [LARGE SCALE GENOMIC DNA]</scope>
    <source>
        <strain evidence="3 4">CBS 675.73</strain>
    </source>
</reference>
<dbReference type="AlphaFoldDB" id="A0A507FB90"/>
<evidence type="ECO:0000313" key="3">
    <source>
        <dbReference type="EMBL" id="TPX72596.1"/>
    </source>
</evidence>
<dbReference type="FunFam" id="3.30.1140.40:FF:000003">
    <property type="entry name" value="tctex1 domain-containing protein 2"/>
    <property type="match status" value="1"/>
</dbReference>
<feature type="compositionally biased region" description="Polar residues" evidence="2">
    <location>
        <begin position="24"/>
        <end position="35"/>
    </location>
</feature>
<dbReference type="InterPro" id="IPR005334">
    <property type="entry name" value="Tctex-1-like"/>
</dbReference>
<proteinExistence type="inferred from homology"/>
<dbReference type="InterPro" id="IPR038586">
    <property type="entry name" value="Tctex-1-like_sf"/>
</dbReference>
<evidence type="ECO:0000256" key="2">
    <source>
        <dbReference type="SAM" id="MobiDB-lite"/>
    </source>
</evidence>
<name>A0A507FB90_9FUNG</name>
<dbReference type="GO" id="GO:0005737">
    <property type="term" value="C:cytoplasm"/>
    <property type="evidence" value="ECO:0007669"/>
    <property type="project" value="TreeGrafter"/>
</dbReference>
<gene>
    <name evidence="3" type="ORF">CcCBS67573_g05735</name>
</gene>
<accession>A0A507FB90</accession>